<evidence type="ECO:0000256" key="1">
    <source>
        <dbReference type="ARBA" id="ARBA00007072"/>
    </source>
</evidence>
<dbReference type="InterPro" id="IPR004197">
    <property type="entry name" value="Cellulase_Ig-like"/>
</dbReference>
<gene>
    <name evidence="2" type="ORF">SAMN04487911_103107</name>
</gene>
<dbReference type="AlphaFoldDB" id="A0A1M6C7A4"/>
<keyword evidence="3" id="KW-1185">Reference proteome</keyword>
<dbReference type="GO" id="GO:0005975">
    <property type="term" value="P:carbohydrate metabolic process"/>
    <property type="evidence" value="ECO:0007669"/>
    <property type="project" value="InterPro"/>
</dbReference>
<dbReference type="Gene3D" id="2.60.40.10">
    <property type="entry name" value="Immunoglobulins"/>
    <property type="match status" value="1"/>
</dbReference>
<proteinExistence type="inferred from homology"/>
<reference evidence="2 3" key="1">
    <citation type="submission" date="2016-11" db="EMBL/GenBank/DDBJ databases">
        <authorList>
            <person name="Jaros S."/>
            <person name="Januszkiewicz K."/>
            <person name="Wedrychowicz H."/>
        </authorList>
    </citation>
    <scope>NUCLEOTIDE SEQUENCE [LARGE SCALE GENOMIC DNA]</scope>
    <source>
        <strain evidence="2 3">CGMCC 1.8863</strain>
    </source>
</reference>
<name>A0A1M6C7A4_9FLAO</name>
<accession>A0A1M6C7A4</accession>
<evidence type="ECO:0000313" key="3">
    <source>
        <dbReference type="Proteomes" id="UP000184231"/>
    </source>
</evidence>
<dbReference type="InterPro" id="IPR014756">
    <property type="entry name" value="Ig_E-set"/>
</dbReference>
<dbReference type="InterPro" id="IPR013783">
    <property type="entry name" value="Ig-like_fold"/>
</dbReference>
<dbReference type="Proteomes" id="UP000184231">
    <property type="component" value="Unassembled WGS sequence"/>
</dbReference>
<dbReference type="CDD" id="cd02850">
    <property type="entry name" value="E_set_Cellulase_N"/>
    <property type="match status" value="1"/>
</dbReference>
<dbReference type="GO" id="GO:0008810">
    <property type="term" value="F:cellulase activity"/>
    <property type="evidence" value="ECO:0007669"/>
    <property type="project" value="InterPro"/>
</dbReference>
<protein>
    <submittedName>
        <fullName evidence="2">N-terminal ig-like domain of cellulase</fullName>
    </submittedName>
</protein>
<sequence>MIKRSLIVFSIFVLVTGLCFSTNLKPDQKDIASFETKQIDSLEKGGILYSRIGYNLNSQKRILIRGLSKEYISNRATFSIVDLSGNEVFNGPIKYWGKKWKSSWWTIDFTDLIKKGKYSCKILNNKNASLETGTFEIQKDLLWNKTWKTVSLTQLDGRIELRNQNLENLGPEFAQGGGWQDCGNYLREVNSRLNACRLIGCAGI</sequence>
<organism evidence="2 3">
    <name type="scientific">Arenibacter nanhaiticus</name>
    <dbReference type="NCBI Taxonomy" id="558155"/>
    <lineage>
        <taxon>Bacteria</taxon>
        <taxon>Pseudomonadati</taxon>
        <taxon>Bacteroidota</taxon>
        <taxon>Flavobacteriia</taxon>
        <taxon>Flavobacteriales</taxon>
        <taxon>Flavobacteriaceae</taxon>
        <taxon>Arenibacter</taxon>
    </lineage>
</organism>
<dbReference type="EMBL" id="FQYX01000003">
    <property type="protein sequence ID" value="SHI56872.1"/>
    <property type="molecule type" value="Genomic_DNA"/>
</dbReference>
<dbReference type="SUPFAM" id="SSF81296">
    <property type="entry name" value="E set domains"/>
    <property type="match status" value="1"/>
</dbReference>
<dbReference type="STRING" id="558155.SAMN04487911_103107"/>
<evidence type="ECO:0000313" key="2">
    <source>
        <dbReference type="EMBL" id="SHI56872.1"/>
    </source>
</evidence>
<comment type="similarity">
    <text evidence="1">Belongs to the glycosyl hydrolase 9 (cellulase E) family.</text>
</comment>